<dbReference type="PANTHER" id="PTHR48111:SF37">
    <property type="entry name" value="RESPONSE REGULATOR PROTEIN CARR"/>
    <property type="match status" value="1"/>
</dbReference>
<dbReference type="InterPro" id="IPR011006">
    <property type="entry name" value="CheY-like_superfamily"/>
</dbReference>
<dbReference type="CDD" id="cd00383">
    <property type="entry name" value="trans_reg_C"/>
    <property type="match status" value="1"/>
</dbReference>
<dbReference type="RefSeq" id="WP_089904201.1">
    <property type="nucleotide sequence ID" value="NZ_FOCI01000017.1"/>
</dbReference>
<feature type="DNA-binding region" description="OmpR/PhoB-type" evidence="7">
    <location>
        <begin position="124"/>
        <end position="218"/>
    </location>
</feature>
<gene>
    <name evidence="10" type="ORF">SAMN04488003_11752</name>
</gene>
<dbReference type="EMBL" id="FOCI01000017">
    <property type="protein sequence ID" value="SEN46374.1"/>
    <property type="molecule type" value="Genomic_DNA"/>
</dbReference>
<evidence type="ECO:0000256" key="1">
    <source>
        <dbReference type="ARBA" id="ARBA00022553"/>
    </source>
</evidence>
<dbReference type="GO" id="GO:0000156">
    <property type="term" value="F:phosphorelay response regulator activity"/>
    <property type="evidence" value="ECO:0007669"/>
    <property type="project" value="TreeGrafter"/>
</dbReference>
<dbReference type="Pfam" id="PF00486">
    <property type="entry name" value="Trans_reg_C"/>
    <property type="match status" value="1"/>
</dbReference>
<dbReference type="Pfam" id="PF00072">
    <property type="entry name" value="Response_reg"/>
    <property type="match status" value="1"/>
</dbReference>
<dbReference type="InterPro" id="IPR039420">
    <property type="entry name" value="WalR-like"/>
</dbReference>
<protein>
    <submittedName>
        <fullName evidence="10">Two-component system, OmpR family, response regulator</fullName>
    </submittedName>
</protein>
<evidence type="ECO:0000256" key="6">
    <source>
        <dbReference type="PROSITE-ProRule" id="PRU00169"/>
    </source>
</evidence>
<dbReference type="AlphaFoldDB" id="A0A1H8GRN2"/>
<feature type="domain" description="OmpR/PhoB-type" evidence="9">
    <location>
        <begin position="124"/>
        <end position="218"/>
    </location>
</feature>
<dbReference type="STRING" id="245187.SAMN04488003_11752"/>
<accession>A0A1H8GRN2</accession>
<dbReference type="Proteomes" id="UP000199585">
    <property type="component" value="Unassembled WGS sequence"/>
</dbReference>
<evidence type="ECO:0000256" key="7">
    <source>
        <dbReference type="PROSITE-ProRule" id="PRU01091"/>
    </source>
</evidence>
<keyword evidence="4 7" id="KW-0238">DNA-binding</keyword>
<dbReference type="Gene3D" id="3.40.50.2300">
    <property type="match status" value="1"/>
</dbReference>
<dbReference type="InterPro" id="IPR001867">
    <property type="entry name" value="OmpR/PhoB-type_DNA-bd"/>
</dbReference>
<keyword evidence="1 6" id="KW-0597">Phosphoprotein</keyword>
<evidence type="ECO:0000256" key="2">
    <source>
        <dbReference type="ARBA" id="ARBA00023012"/>
    </source>
</evidence>
<dbReference type="SMART" id="SM00448">
    <property type="entry name" value="REC"/>
    <property type="match status" value="1"/>
</dbReference>
<dbReference type="InterPro" id="IPR036388">
    <property type="entry name" value="WH-like_DNA-bd_sf"/>
</dbReference>
<dbReference type="SUPFAM" id="SSF52172">
    <property type="entry name" value="CheY-like"/>
    <property type="match status" value="1"/>
</dbReference>
<keyword evidence="3" id="KW-0805">Transcription regulation</keyword>
<keyword evidence="2" id="KW-0902">Two-component regulatory system</keyword>
<dbReference type="FunFam" id="3.40.50.2300:FF:000002">
    <property type="entry name" value="DNA-binding response regulator PhoP"/>
    <property type="match status" value="1"/>
</dbReference>
<evidence type="ECO:0000256" key="4">
    <source>
        <dbReference type="ARBA" id="ARBA00023125"/>
    </source>
</evidence>
<dbReference type="GO" id="GO:0006355">
    <property type="term" value="P:regulation of DNA-templated transcription"/>
    <property type="evidence" value="ECO:0007669"/>
    <property type="project" value="InterPro"/>
</dbReference>
<dbReference type="PANTHER" id="PTHR48111">
    <property type="entry name" value="REGULATOR OF RPOS"/>
    <property type="match status" value="1"/>
</dbReference>
<reference evidence="10 11" key="1">
    <citation type="submission" date="2016-10" db="EMBL/GenBank/DDBJ databases">
        <authorList>
            <person name="de Groot N.N."/>
        </authorList>
    </citation>
    <scope>NUCLEOTIDE SEQUENCE [LARGE SCALE GENOMIC DNA]</scope>
    <source>
        <strain evidence="10 11">DSM 16213</strain>
    </source>
</reference>
<evidence type="ECO:0000256" key="5">
    <source>
        <dbReference type="ARBA" id="ARBA00023163"/>
    </source>
</evidence>
<evidence type="ECO:0000256" key="3">
    <source>
        <dbReference type="ARBA" id="ARBA00023015"/>
    </source>
</evidence>
<dbReference type="PROSITE" id="PS51755">
    <property type="entry name" value="OMPR_PHOB"/>
    <property type="match status" value="1"/>
</dbReference>
<dbReference type="GO" id="GO:0005829">
    <property type="term" value="C:cytosol"/>
    <property type="evidence" value="ECO:0007669"/>
    <property type="project" value="TreeGrafter"/>
</dbReference>
<proteinExistence type="predicted"/>
<dbReference type="GO" id="GO:0000976">
    <property type="term" value="F:transcription cis-regulatory region binding"/>
    <property type="evidence" value="ECO:0007669"/>
    <property type="project" value="TreeGrafter"/>
</dbReference>
<keyword evidence="11" id="KW-1185">Reference proteome</keyword>
<dbReference type="Gene3D" id="1.10.10.10">
    <property type="entry name" value="Winged helix-like DNA-binding domain superfamily/Winged helix DNA-binding domain"/>
    <property type="match status" value="1"/>
</dbReference>
<name>A0A1H8GRN2_9RHOB</name>
<dbReference type="GO" id="GO:0032993">
    <property type="term" value="C:protein-DNA complex"/>
    <property type="evidence" value="ECO:0007669"/>
    <property type="project" value="TreeGrafter"/>
</dbReference>
<dbReference type="InterPro" id="IPR001789">
    <property type="entry name" value="Sig_transdc_resp-reg_receiver"/>
</dbReference>
<organism evidence="10 11">
    <name type="scientific">Loktanella fryxellensis</name>
    <dbReference type="NCBI Taxonomy" id="245187"/>
    <lineage>
        <taxon>Bacteria</taxon>
        <taxon>Pseudomonadati</taxon>
        <taxon>Pseudomonadota</taxon>
        <taxon>Alphaproteobacteria</taxon>
        <taxon>Rhodobacterales</taxon>
        <taxon>Roseobacteraceae</taxon>
        <taxon>Loktanella</taxon>
    </lineage>
</organism>
<evidence type="ECO:0000313" key="11">
    <source>
        <dbReference type="Proteomes" id="UP000199585"/>
    </source>
</evidence>
<evidence type="ECO:0000259" key="9">
    <source>
        <dbReference type="PROSITE" id="PS51755"/>
    </source>
</evidence>
<evidence type="ECO:0000313" key="10">
    <source>
        <dbReference type="EMBL" id="SEN46374.1"/>
    </source>
</evidence>
<dbReference type="SMART" id="SM00862">
    <property type="entry name" value="Trans_reg_C"/>
    <property type="match status" value="1"/>
</dbReference>
<dbReference type="OrthoDB" id="9802426at2"/>
<keyword evidence="5" id="KW-0804">Transcription</keyword>
<sequence>MKVLVIEDNARLREQLTQALQDAGFIVESAADGTQGEFMGATETYAAAVVDLGLPGMTGLEILTSWRSAGLTLPVVILTARGDWTDKIAGFRAGADDYVVKPVRTEKVVLRIQTILRRVAGHATPTIAAGPLVMDTQTGLVTLDGAALRLTAFEHRLLTLLMHNLGRVVTRTEMSDNLYGSMEDRDFRSLEVIIGRLRRKLGADRIVTERGTGYRLVADAA</sequence>
<feature type="modified residue" description="4-aspartylphosphate" evidence="6">
    <location>
        <position position="51"/>
    </location>
</feature>
<feature type="domain" description="Response regulatory" evidence="8">
    <location>
        <begin position="2"/>
        <end position="116"/>
    </location>
</feature>
<dbReference type="PROSITE" id="PS50110">
    <property type="entry name" value="RESPONSE_REGULATORY"/>
    <property type="match status" value="1"/>
</dbReference>
<evidence type="ECO:0000259" key="8">
    <source>
        <dbReference type="PROSITE" id="PS50110"/>
    </source>
</evidence>
<dbReference type="Gene3D" id="6.10.250.690">
    <property type="match status" value="1"/>
</dbReference>